<evidence type="ECO:0000313" key="2">
    <source>
        <dbReference type="Proteomes" id="UP000826212"/>
    </source>
</evidence>
<keyword evidence="2" id="KW-1185">Reference proteome</keyword>
<name>A0AC61NGG2_9BACT</name>
<keyword evidence="1" id="KW-0378">Hydrolase</keyword>
<evidence type="ECO:0000313" key="1">
    <source>
        <dbReference type="EMBL" id="QZE14633.1"/>
    </source>
</evidence>
<accession>A0AC61NGG2</accession>
<proteinExistence type="predicted"/>
<dbReference type="EMBL" id="CP081303">
    <property type="protein sequence ID" value="QZE14633.1"/>
    <property type="molecule type" value="Genomic_DNA"/>
</dbReference>
<reference evidence="1" key="1">
    <citation type="submission" date="2021-08" db="EMBL/GenBank/DDBJ databases">
        <title>Novel anaerobic bacterium isolated from sea squirt in East Sea, Republic of Korea.</title>
        <authorList>
            <person name="Nguyen T.H."/>
            <person name="Li Z."/>
            <person name="Lee Y.-J."/>
            <person name="Ko J."/>
            <person name="Kim S.-G."/>
        </authorList>
    </citation>
    <scope>NUCLEOTIDE SEQUENCE</scope>
    <source>
        <strain evidence="1">KCTC 25031</strain>
    </source>
</reference>
<dbReference type="Proteomes" id="UP000826212">
    <property type="component" value="Chromosome"/>
</dbReference>
<gene>
    <name evidence="1" type="primary">def</name>
    <name evidence="1" type="ORF">K4L44_01820</name>
</gene>
<dbReference type="EC" id="3.5.1.88" evidence="1"/>
<sequence length="185" mass="21246">MILPITLYGDPVLRKVTPEIDKDYPNLNELIENMFETMYNAEGVGLAAPQVGLNIRLFVADATILADEDPQLKDFKKALINPQIIERTGVEESMEEGCLSVPGIREDVSRPTKIRIQYYDTDWNFYDETYEGFAARVIQHEYDHLDGILFVDHCSTLRKRFLKGKLTNIAKGKIRAPYQVRPPRK</sequence>
<organism evidence="1 2">
    <name type="scientific">Halosquirtibacter laminarini</name>
    <dbReference type="NCBI Taxonomy" id="3374600"/>
    <lineage>
        <taxon>Bacteria</taxon>
        <taxon>Pseudomonadati</taxon>
        <taxon>Bacteroidota</taxon>
        <taxon>Bacteroidia</taxon>
        <taxon>Marinilabiliales</taxon>
        <taxon>Prolixibacteraceae</taxon>
        <taxon>Halosquirtibacter</taxon>
    </lineage>
</organism>
<protein>
    <submittedName>
        <fullName evidence="1">Peptide deformylase</fullName>
        <ecNumber evidence="1">3.5.1.88</ecNumber>
    </submittedName>
</protein>